<dbReference type="PANTHER" id="PTHR13847:SF289">
    <property type="entry name" value="GLYCINE OXIDASE"/>
    <property type="match status" value="1"/>
</dbReference>
<proteinExistence type="predicted"/>
<dbReference type="RefSeq" id="WP_191703439.1">
    <property type="nucleotide sequence ID" value="NZ_JACSPW010000005.1"/>
</dbReference>
<dbReference type="Proteomes" id="UP000600565">
    <property type="component" value="Unassembled WGS sequence"/>
</dbReference>
<keyword evidence="3 8" id="KW-0560">Oxidoreductase</keyword>
<dbReference type="NCBIfam" id="TIGR02352">
    <property type="entry name" value="thiamin_ThiO"/>
    <property type="match status" value="1"/>
</dbReference>
<feature type="transmembrane region" description="Helical" evidence="6">
    <location>
        <begin position="7"/>
        <end position="24"/>
    </location>
</feature>
<comment type="caution">
    <text evidence="8">The sequence shown here is derived from an EMBL/GenBank/DDBJ whole genome shotgun (WGS) entry which is preliminary data.</text>
</comment>
<dbReference type="EMBL" id="JACSPW010000005">
    <property type="protein sequence ID" value="MBD8032854.1"/>
    <property type="molecule type" value="Genomic_DNA"/>
</dbReference>
<dbReference type="Gene3D" id="3.30.9.10">
    <property type="entry name" value="D-Amino Acid Oxidase, subunit A, domain 2"/>
    <property type="match status" value="1"/>
</dbReference>
<evidence type="ECO:0000313" key="9">
    <source>
        <dbReference type="Proteomes" id="UP000600565"/>
    </source>
</evidence>
<evidence type="ECO:0000259" key="7">
    <source>
        <dbReference type="Pfam" id="PF01266"/>
    </source>
</evidence>
<evidence type="ECO:0000256" key="6">
    <source>
        <dbReference type="SAM" id="Phobius"/>
    </source>
</evidence>
<evidence type="ECO:0000256" key="1">
    <source>
        <dbReference type="ARBA" id="ARBA00004948"/>
    </source>
</evidence>
<keyword evidence="9" id="KW-1185">Reference proteome</keyword>
<reference evidence="8 9" key="1">
    <citation type="submission" date="2020-08" db="EMBL/GenBank/DDBJ databases">
        <title>A Genomic Blueprint of the Chicken Gut Microbiome.</title>
        <authorList>
            <person name="Gilroy R."/>
            <person name="Ravi A."/>
            <person name="Getino M."/>
            <person name="Pursley I."/>
            <person name="Horton D.L."/>
            <person name="Alikhan N.-F."/>
            <person name="Baker D."/>
            <person name="Gharbi K."/>
            <person name="Hall N."/>
            <person name="Watson M."/>
            <person name="Adriaenssens E.M."/>
            <person name="Foster-Nyarko E."/>
            <person name="Jarju S."/>
            <person name="Secka A."/>
            <person name="Antonio M."/>
            <person name="Oren A."/>
            <person name="Chaudhuri R."/>
            <person name="La Ragione R.M."/>
            <person name="Hildebrand F."/>
            <person name="Pallen M.J."/>
        </authorList>
    </citation>
    <scope>NUCLEOTIDE SEQUENCE [LARGE SCALE GENOMIC DNA]</scope>
    <source>
        <strain evidence="8 9">Sa1YVA6</strain>
    </source>
</reference>
<evidence type="ECO:0000313" key="8">
    <source>
        <dbReference type="EMBL" id="MBD8032854.1"/>
    </source>
</evidence>
<keyword evidence="6" id="KW-0812">Transmembrane</keyword>
<dbReference type="Gene3D" id="3.50.50.60">
    <property type="entry name" value="FAD/NAD(P)-binding domain"/>
    <property type="match status" value="1"/>
</dbReference>
<dbReference type="SUPFAM" id="SSF51905">
    <property type="entry name" value="FAD/NAD(P)-binding domain"/>
    <property type="match status" value="1"/>
</dbReference>
<dbReference type="GO" id="GO:0043799">
    <property type="term" value="F:glycine oxidase activity"/>
    <property type="evidence" value="ECO:0007669"/>
    <property type="project" value="UniProtKB-EC"/>
</dbReference>
<comment type="pathway">
    <text evidence="1">Cofactor biosynthesis; thiamine diphosphate biosynthesis.</text>
</comment>
<organism evidence="8 9">
    <name type="scientific">Solibacillus merdavium</name>
    <dbReference type="NCBI Taxonomy" id="2762218"/>
    <lineage>
        <taxon>Bacteria</taxon>
        <taxon>Bacillati</taxon>
        <taxon>Bacillota</taxon>
        <taxon>Bacilli</taxon>
        <taxon>Bacillales</taxon>
        <taxon>Caryophanaceae</taxon>
        <taxon>Solibacillus</taxon>
    </lineage>
</organism>
<name>A0ABR8XLN4_9BACL</name>
<keyword evidence="2" id="KW-0784">Thiamine biosynthesis</keyword>
<feature type="domain" description="FAD dependent oxidoreductase" evidence="7">
    <location>
        <begin position="6"/>
        <end position="344"/>
    </location>
</feature>
<dbReference type="PANTHER" id="PTHR13847">
    <property type="entry name" value="SARCOSINE DEHYDROGENASE-RELATED"/>
    <property type="match status" value="1"/>
</dbReference>
<gene>
    <name evidence="8" type="primary">thiO</name>
    <name evidence="8" type="ORF">H9632_07220</name>
</gene>
<evidence type="ECO:0000256" key="3">
    <source>
        <dbReference type="ARBA" id="ARBA00023002"/>
    </source>
</evidence>
<evidence type="ECO:0000256" key="5">
    <source>
        <dbReference type="ARBA" id="ARBA00050018"/>
    </source>
</evidence>
<dbReference type="InterPro" id="IPR036188">
    <property type="entry name" value="FAD/NAD-bd_sf"/>
</dbReference>
<dbReference type="InterPro" id="IPR012727">
    <property type="entry name" value="Gly_oxidase_ThiO"/>
</dbReference>
<comment type="catalytic activity">
    <reaction evidence="4">
        <text>glycine + O2 + H2O = glyoxylate + H2O2 + NH4(+)</text>
        <dbReference type="Rhea" id="RHEA:11532"/>
        <dbReference type="ChEBI" id="CHEBI:15377"/>
        <dbReference type="ChEBI" id="CHEBI:15379"/>
        <dbReference type="ChEBI" id="CHEBI:16240"/>
        <dbReference type="ChEBI" id="CHEBI:28938"/>
        <dbReference type="ChEBI" id="CHEBI:36655"/>
        <dbReference type="ChEBI" id="CHEBI:57305"/>
        <dbReference type="EC" id="1.4.3.19"/>
    </reaction>
</comment>
<evidence type="ECO:0000256" key="4">
    <source>
        <dbReference type="ARBA" id="ARBA00049872"/>
    </source>
</evidence>
<dbReference type="SUPFAM" id="SSF54373">
    <property type="entry name" value="FAD-linked reductases, C-terminal domain"/>
    <property type="match status" value="1"/>
</dbReference>
<keyword evidence="6" id="KW-0472">Membrane</keyword>
<protein>
    <recommendedName>
        <fullName evidence="5">glycine oxidase</fullName>
        <ecNumber evidence="5">1.4.3.19</ecNumber>
    </recommendedName>
</protein>
<dbReference type="InterPro" id="IPR006076">
    <property type="entry name" value="FAD-dep_OxRdtase"/>
</dbReference>
<dbReference type="Pfam" id="PF01266">
    <property type="entry name" value="DAO"/>
    <property type="match status" value="1"/>
</dbReference>
<keyword evidence="6" id="KW-1133">Transmembrane helix</keyword>
<evidence type="ECO:0000256" key="2">
    <source>
        <dbReference type="ARBA" id="ARBA00022977"/>
    </source>
</evidence>
<accession>A0ABR8XLN4</accession>
<sequence length="368" mass="40685">MQSSYDVVVIGGGIIGSAIAYYLAKDQVEVAVLEESRIGLKATSAAAGMLGAHSEYEGDGKDFFTFARYSQALYSKIQDELYGLSGIDIGCKKGGILKLAFSERDKKELGTILALPTVTWLEANEVKNLEPDVSPHIIGAAYIEEDTSVLPYRVCQAFFKGAQVYGASIFEHTKVLKIQKQQDTFQIDTTLGMIKAKRVVIATGAWSNPFFQQLGIEQQITPVKGECIAVEGRSTLLKHTIFHDKYYIVPRNNGELVIGATMKGNDWSEHVSLDGMETLIQKAKELFPAVGQMKINAAWSGLRPQTFDQKPFIGFHPHDDAILFATGHYRNGILLAPATGEMIASFILKKAVKKEWVEAFQMNRPNRR</sequence>
<dbReference type="EC" id="1.4.3.19" evidence="5"/>